<name>A0AAT9H4T6_9FLAO</name>
<sequence>MTVVEKIKDVMDRYYIKKEIKSKDHLIEILNIELTVNQFNEAIEHSMLTNDYKLVNYVLYTGFLMKYFNAENEPTLRKILLLNFHKSHEDIVSLFQLNYNNTKENIPSLLNAIKIIPDYLSPSDFKYPYIRKIIYAIGAQPEPDNVQALEILSQSDDEEIKKIALHQIEKRKKLGRWEAEENE</sequence>
<organism evidence="1">
    <name type="scientific">Flavobacterium sp. CFS9</name>
    <dbReference type="NCBI Taxonomy" id="3143118"/>
    <lineage>
        <taxon>Bacteria</taxon>
        <taxon>Pseudomonadati</taxon>
        <taxon>Bacteroidota</taxon>
        <taxon>Flavobacteriia</taxon>
        <taxon>Flavobacteriales</taxon>
        <taxon>Flavobacteriaceae</taxon>
        <taxon>Flavobacterium</taxon>
    </lineage>
</organism>
<gene>
    <name evidence="1" type="ORF">CFS9_31490</name>
</gene>
<dbReference type="EMBL" id="AP031573">
    <property type="protein sequence ID" value="BFM44508.1"/>
    <property type="molecule type" value="Genomic_DNA"/>
</dbReference>
<evidence type="ECO:0000313" key="1">
    <source>
        <dbReference type="EMBL" id="BFM44508.1"/>
    </source>
</evidence>
<accession>A0AAT9H4T6</accession>
<evidence type="ECO:0008006" key="2">
    <source>
        <dbReference type="Google" id="ProtNLM"/>
    </source>
</evidence>
<protein>
    <recommendedName>
        <fullName evidence="2">HEAT repeat domain-containing protein</fullName>
    </recommendedName>
</protein>
<dbReference type="RefSeq" id="WP_369615617.1">
    <property type="nucleotide sequence ID" value="NZ_AP031573.1"/>
</dbReference>
<proteinExistence type="predicted"/>
<reference evidence="1" key="1">
    <citation type="submission" date="2024-05" db="EMBL/GenBank/DDBJ databases">
        <title>Whole-Genome Sequence of CFS9, a Potential Fish Probiotic Isolated from the Body Surface of Silurus asotus.</title>
        <authorList>
            <person name="Kojima M."/>
            <person name="Tobioka K."/>
            <person name="Yokota K."/>
            <person name="Nakatani H."/>
            <person name="Hori K."/>
            <person name="Tamaru Y."/>
            <person name="Okazaki F."/>
        </authorList>
    </citation>
    <scope>NUCLEOTIDE SEQUENCE</scope>
    <source>
        <strain evidence="1">CFS9</strain>
    </source>
</reference>
<dbReference type="AlphaFoldDB" id="A0AAT9H4T6"/>